<accession>A0AAE0AJ14</accession>
<dbReference type="AlphaFoldDB" id="A0AAE0AJ14"/>
<evidence type="ECO:0000256" key="1">
    <source>
        <dbReference type="SAM" id="MobiDB-lite"/>
    </source>
</evidence>
<feature type="compositionally biased region" description="Low complexity" evidence="1">
    <location>
        <begin position="96"/>
        <end position="110"/>
    </location>
</feature>
<proteinExistence type="predicted"/>
<sequence>MISDIRSMLRFLGNTSVNHCSRDSNDVADCLAKKGSTMEGEHVDWREFWFSFCCLFCFAGVSSVSETLQTKQSTTQHQPQWLKDTKQSSIKENGAKQKQSSTSSPKKQQR</sequence>
<reference evidence="2" key="1">
    <citation type="journal article" date="2023" name="Plant J.">
        <title>Genome sequences and population genomics provide insights into the demographic history, inbreeding, and mutation load of two 'living fossil' tree species of Dipteronia.</title>
        <authorList>
            <person name="Feng Y."/>
            <person name="Comes H.P."/>
            <person name="Chen J."/>
            <person name="Zhu S."/>
            <person name="Lu R."/>
            <person name="Zhang X."/>
            <person name="Li P."/>
            <person name="Qiu J."/>
            <person name="Olsen K.M."/>
            <person name="Qiu Y."/>
        </authorList>
    </citation>
    <scope>NUCLEOTIDE SEQUENCE</scope>
    <source>
        <strain evidence="2">NBL</strain>
    </source>
</reference>
<dbReference type="Proteomes" id="UP001281410">
    <property type="component" value="Unassembled WGS sequence"/>
</dbReference>
<name>A0AAE0AJ14_9ROSI</name>
<organism evidence="2 3">
    <name type="scientific">Dipteronia sinensis</name>
    <dbReference type="NCBI Taxonomy" id="43782"/>
    <lineage>
        <taxon>Eukaryota</taxon>
        <taxon>Viridiplantae</taxon>
        <taxon>Streptophyta</taxon>
        <taxon>Embryophyta</taxon>
        <taxon>Tracheophyta</taxon>
        <taxon>Spermatophyta</taxon>
        <taxon>Magnoliopsida</taxon>
        <taxon>eudicotyledons</taxon>
        <taxon>Gunneridae</taxon>
        <taxon>Pentapetalae</taxon>
        <taxon>rosids</taxon>
        <taxon>malvids</taxon>
        <taxon>Sapindales</taxon>
        <taxon>Sapindaceae</taxon>
        <taxon>Hippocastanoideae</taxon>
        <taxon>Acereae</taxon>
        <taxon>Dipteronia</taxon>
    </lineage>
</organism>
<protein>
    <submittedName>
        <fullName evidence="2">Uncharacterized protein</fullName>
    </submittedName>
</protein>
<keyword evidence="3" id="KW-1185">Reference proteome</keyword>
<dbReference type="EMBL" id="JANJYJ010000004">
    <property type="protein sequence ID" value="KAK3218299.1"/>
    <property type="molecule type" value="Genomic_DNA"/>
</dbReference>
<gene>
    <name evidence="2" type="ORF">Dsin_012269</name>
</gene>
<feature type="compositionally biased region" description="Polar residues" evidence="1">
    <location>
        <begin position="68"/>
        <end position="79"/>
    </location>
</feature>
<evidence type="ECO:0000313" key="2">
    <source>
        <dbReference type="EMBL" id="KAK3218299.1"/>
    </source>
</evidence>
<feature type="region of interest" description="Disordered" evidence="1">
    <location>
        <begin position="68"/>
        <end position="110"/>
    </location>
</feature>
<comment type="caution">
    <text evidence="2">The sequence shown here is derived from an EMBL/GenBank/DDBJ whole genome shotgun (WGS) entry which is preliminary data.</text>
</comment>
<evidence type="ECO:0000313" key="3">
    <source>
        <dbReference type="Proteomes" id="UP001281410"/>
    </source>
</evidence>